<evidence type="ECO:0000313" key="2">
    <source>
        <dbReference type="Proteomes" id="UP000298050"/>
    </source>
</evidence>
<dbReference type="OrthoDB" id="115252at2"/>
<comment type="caution">
    <text evidence="1">The sequence shown here is derived from an EMBL/GenBank/DDBJ whole genome shotgun (WGS) entry which is preliminary data.</text>
</comment>
<keyword evidence="2" id="KW-1185">Reference proteome</keyword>
<accession>A0A4Z0LUV5</accession>
<dbReference type="RefSeq" id="WP_135446415.1">
    <property type="nucleotide sequence ID" value="NZ_SRLE01000016.1"/>
</dbReference>
<dbReference type="AlphaFoldDB" id="A0A4Z0LUV5"/>
<proteinExistence type="predicted"/>
<protein>
    <recommendedName>
        <fullName evidence="3">DUF2804 domain-containing protein</fullName>
    </recommendedName>
</protein>
<organism evidence="1 2">
    <name type="scientific">Mangrovimicrobium sediminis</name>
    <dbReference type="NCBI Taxonomy" id="2562682"/>
    <lineage>
        <taxon>Bacteria</taxon>
        <taxon>Pseudomonadati</taxon>
        <taxon>Pseudomonadota</taxon>
        <taxon>Gammaproteobacteria</taxon>
        <taxon>Cellvibrionales</taxon>
        <taxon>Halieaceae</taxon>
        <taxon>Mangrovimicrobium</taxon>
    </lineage>
</organism>
<dbReference type="Proteomes" id="UP000298050">
    <property type="component" value="Unassembled WGS sequence"/>
</dbReference>
<gene>
    <name evidence="1" type="ORF">E4634_19810</name>
</gene>
<reference evidence="1 2" key="1">
    <citation type="submission" date="2019-04" db="EMBL/GenBank/DDBJ databases">
        <title>Taxonomy of novel Haliea sp. from mangrove soil of West Coast of India.</title>
        <authorList>
            <person name="Verma A."/>
            <person name="Kumar P."/>
            <person name="Krishnamurthi S."/>
        </authorList>
    </citation>
    <scope>NUCLEOTIDE SEQUENCE [LARGE SCALE GENOMIC DNA]</scope>
    <source>
        <strain evidence="1 2">SAOS-164</strain>
    </source>
</reference>
<evidence type="ECO:0000313" key="1">
    <source>
        <dbReference type="EMBL" id="TGD71092.1"/>
    </source>
</evidence>
<evidence type="ECO:0008006" key="3">
    <source>
        <dbReference type="Google" id="ProtNLM"/>
    </source>
</evidence>
<dbReference type="EMBL" id="SRLE01000016">
    <property type="protein sequence ID" value="TGD71092.1"/>
    <property type="molecule type" value="Genomic_DNA"/>
</dbReference>
<sequence length="343" mass="38063">MHINQDFTGGLAPEDDYFLPEPPPYEWVREGASMWLFEESGEFALPRMGIEAEPWSWENRRTNAGAAFADGRILSSAGLEPMVSTLDASGTPSILGAGPLSFQCLQPFRRWRVAYDGTMAETHVDEQLARQLNTAAQVPVQYDIELEMATPAFVQDTRPEVFFKLGKGEQRDGLSVGLGWRLEQMMRGQGTVTVDGAQREINVVGMRVKRRSIRTDGLFLRGHCWQGAVFPDGSAFGYLAYPVHDDGEQPWNHGFVYVDGKMHAAKAVVIPWLKDFVARGDDVALELESELGITRIEGSTILSTFRLSNPDIWGLNLHQGGAVYRWNGQQAVGMIERSSVSAP</sequence>
<name>A0A4Z0LUV5_9GAMM</name>